<dbReference type="Proteomes" id="UP000268192">
    <property type="component" value="Chromosome"/>
</dbReference>
<organism evidence="2 3">
    <name type="scientific">Georhizobium profundi</name>
    <dbReference type="NCBI Taxonomy" id="2341112"/>
    <lineage>
        <taxon>Bacteria</taxon>
        <taxon>Pseudomonadati</taxon>
        <taxon>Pseudomonadota</taxon>
        <taxon>Alphaproteobacteria</taxon>
        <taxon>Hyphomicrobiales</taxon>
        <taxon>Rhizobiaceae</taxon>
        <taxon>Georhizobium</taxon>
    </lineage>
</organism>
<evidence type="ECO:0000313" key="2">
    <source>
        <dbReference type="EMBL" id="AZN70971.1"/>
    </source>
</evidence>
<dbReference type="Gene3D" id="3.10.129.10">
    <property type="entry name" value="Hotdog Thioesterase"/>
    <property type="match status" value="1"/>
</dbReference>
<proteinExistence type="predicted"/>
<gene>
    <name evidence="2" type="ORF">D5400_06480</name>
</gene>
<reference evidence="2 3" key="1">
    <citation type="submission" date="2018-09" db="EMBL/GenBank/DDBJ databases">
        <title>Marinorhizobium profundi gen. nov., sp. nov., isolated from a deep-sea sediment sample from the New Britain Trench and proposal of Marinorhizobiaceae fam. nov. in the order Rhizobiales of the class Alphaproteobacteria.</title>
        <authorList>
            <person name="Cao J."/>
        </authorList>
    </citation>
    <scope>NUCLEOTIDE SEQUENCE [LARGE SCALE GENOMIC DNA]</scope>
    <source>
        <strain evidence="2 3">WS11</strain>
    </source>
</reference>
<evidence type="ECO:0000259" key="1">
    <source>
        <dbReference type="Pfam" id="PF03061"/>
    </source>
</evidence>
<accession>A0A3Q8XNZ4</accession>
<dbReference type="EMBL" id="CP032509">
    <property type="protein sequence ID" value="AZN70971.1"/>
    <property type="molecule type" value="Genomic_DNA"/>
</dbReference>
<feature type="domain" description="Thioesterase" evidence="1">
    <location>
        <begin position="45"/>
        <end position="108"/>
    </location>
</feature>
<dbReference type="SUPFAM" id="SSF54637">
    <property type="entry name" value="Thioesterase/thiol ester dehydrase-isomerase"/>
    <property type="match status" value="1"/>
</dbReference>
<dbReference type="OrthoDB" id="7204167at2"/>
<protein>
    <submittedName>
        <fullName evidence="2">Acyl-CoA thioesterase</fullName>
    </submittedName>
</protein>
<sequence>MAEAGEPSDLFVHAITVQWADCDPARIAYTGQIPKFALSAIDAWWAERVGIDWFALNVDHRMGTPFVHLDMDFRSPITPRHPLFCTVMLSKLGTTSLTFRVVGRQDGTVRFEGNFVCVAVSADDFRPGYPSAEIRTRLESLLSERL</sequence>
<dbReference type="CDD" id="cd00586">
    <property type="entry name" value="4HBT"/>
    <property type="match status" value="1"/>
</dbReference>
<dbReference type="Pfam" id="PF03061">
    <property type="entry name" value="4HBT"/>
    <property type="match status" value="1"/>
</dbReference>
<dbReference type="RefSeq" id="WP_126008766.1">
    <property type="nucleotide sequence ID" value="NZ_CP032509.1"/>
</dbReference>
<keyword evidence="3" id="KW-1185">Reference proteome</keyword>
<dbReference type="InterPro" id="IPR029069">
    <property type="entry name" value="HotDog_dom_sf"/>
</dbReference>
<dbReference type="AlphaFoldDB" id="A0A3Q8XNZ4"/>
<dbReference type="KEGG" id="abaw:D5400_06480"/>
<dbReference type="GO" id="GO:0016790">
    <property type="term" value="F:thiolester hydrolase activity"/>
    <property type="evidence" value="ECO:0007669"/>
    <property type="project" value="UniProtKB-ARBA"/>
</dbReference>
<name>A0A3Q8XNZ4_9HYPH</name>
<dbReference type="InterPro" id="IPR006683">
    <property type="entry name" value="Thioestr_dom"/>
</dbReference>
<evidence type="ECO:0000313" key="3">
    <source>
        <dbReference type="Proteomes" id="UP000268192"/>
    </source>
</evidence>